<proteinExistence type="predicted"/>
<dbReference type="AlphaFoldDB" id="A0A9X3S5M6"/>
<evidence type="ECO:0000313" key="4">
    <source>
        <dbReference type="Proteomes" id="UP001149140"/>
    </source>
</evidence>
<comment type="caution">
    <text evidence="3">The sequence shown here is derived from an EMBL/GenBank/DDBJ whole genome shotgun (WGS) entry which is preliminary data.</text>
</comment>
<dbReference type="PANTHER" id="PTHR35176">
    <property type="entry name" value="HEME OXYGENASE HI_0854-RELATED"/>
    <property type="match status" value="1"/>
</dbReference>
<dbReference type="GO" id="GO:0005829">
    <property type="term" value="C:cytosol"/>
    <property type="evidence" value="ECO:0007669"/>
    <property type="project" value="TreeGrafter"/>
</dbReference>
<dbReference type="GO" id="GO:0070967">
    <property type="term" value="F:coenzyme F420 binding"/>
    <property type="evidence" value="ECO:0007669"/>
    <property type="project" value="TreeGrafter"/>
</dbReference>
<accession>A0A9X3S5M6</accession>
<dbReference type="InterPro" id="IPR052019">
    <property type="entry name" value="F420H2_bilvrd_red/Heme_oxyg"/>
</dbReference>
<dbReference type="SUPFAM" id="SSF50475">
    <property type="entry name" value="FMN-binding split barrel"/>
    <property type="match status" value="1"/>
</dbReference>
<name>A0A9X3S5M6_9ACTN</name>
<gene>
    <name evidence="3" type="ORF">OM076_28835</name>
</gene>
<evidence type="ECO:0000256" key="1">
    <source>
        <dbReference type="ARBA" id="ARBA00023002"/>
    </source>
</evidence>
<dbReference type="InterPro" id="IPR011576">
    <property type="entry name" value="Pyridox_Oxase_N"/>
</dbReference>
<dbReference type="Proteomes" id="UP001149140">
    <property type="component" value="Unassembled WGS sequence"/>
</dbReference>
<protein>
    <submittedName>
        <fullName evidence="3">Pyridoxamine 5'-phosphate oxidase family protein</fullName>
    </submittedName>
</protein>
<dbReference type="InterPro" id="IPR012349">
    <property type="entry name" value="Split_barrel_FMN-bd"/>
</dbReference>
<sequence>MATWSEFAAAAPALAERVQERFDAHKHKTIATLRKDGGPRISGTECQFKDGELWIGSMWKAVKALDLQRDPRYALHSATDDPDNWHGEAKIAGTAEEIVDEEEVKRRNGEAGENGPSHAFRLDINEVSLVGLNEAKTKLVIEAWTPHRGVWTIER</sequence>
<evidence type="ECO:0000313" key="3">
    <source>
        <dbReference type="EMBL" id="MDA0164311.1"/>
    </source>
</evidence>
<reference evidence="3" key="1">
    <citation type="submission" date="2022-10" db="EMBL/GenBank/DDBJ databases">
        <title>The WGS of Solirubrobacter ginsenosidimutans DSM 21036.</title>
        <authorList>
            <person name="Jiang Z."/>
        </authorList>
    </citation>
    <scope>NUCLEOTIDE SEQUENCE</scope>
    <source>
        <strain evidence="3">DSM 21036</strain>
    </source>
</reference>
<organism evidence="3 4">
    <name type="scientific">Solirubrobacter ginsenosidimutans</name>
    <dbReference type="NCBI Taxonomy" id="490573"/>
    <lineage>
        <taxon>Bacteria</taxon>
        <taxon>Bacillati</taxon>
        <taxon>Actinomycetota</taxon>
        <taxon>Thermoleophilia</taxon>
        <taxon>Solirubrobacterales</taxon>
        <taxon>Solirubrobacteraceae</taxon>
        <taxon>Solirubrobacter</taxon>
    </lineage>
</organism>
<dbReference type="Pfam" id="PF01243">
    <property type="entry name" value="PNPOx_N"/>
    <property type="match status" value="1"/>
</dbReference>
<dbReference type="Gene3D" id="2.30.110.10">
    <property type="entry name" value="Electron Transport, Fmn-binding Protein, Chain A"/>
    <property type="match status" value="1"/>
</dbReference>
<evidence type="ECO:0000259" key="2">
    <source>
        <dbReference type="Pfam" id="PF01243"/>
    </source>
</evidence>
<dbReference type="GO" id="GO:0016627">
    <property type="term" value="F:oxidoreductase activity, acting on the CH-CH group of donors"/>
    <property type="evidence" value="ECO:0007669"/>
    <property type="project" value="TreeGrafter"/>
</dbReference>
<dbReference type="RefSeq" id="WP_270043562.1">
    <property type="nucleotide sequence ID" value="NZ_JAPDOD010000032.1"/>
</dbReference>
<keyword evidence="4" id="KW-1185">Reference proteome</keyword>
<keyword evidence="1" id="KW-0560">Oxidoreductase</keyword>
<feature type="domain" description="Pyridoxamine 5'-phosphate oxidase N-terminal" evidence="2">
    <location>
        <begin position="15"/>
        <end position="130"/>
    </location>
</feature>
<dbReference type="EMBL" id="JAPDOD010000032">
    <property type="protein sequence ID" value="MDA0164311.1"/>
    <property type="molecule type" value="Genomic_DNA"/>
</dbReference>
<dbReference type="PANTHER" id="PTHR35176:SF6">
    <property type="entry name" value="HEME OXYGENASE HI_0854-RELATED"/>
    <property type="match status" value="1"/>
</dbReference>